<evidence type="ECO:0000256" key="3">
    <source>
        <dbReference type="SAM" id="SignalP"/>
    </source>
</evidence>
<gene>
    <name evidence="6" type="primary">LOC115457558</name>
</gene>
<feature type="chain" id="PRO_5027730282" evidence="3">
    <location>
        <begin position="20"/>
        <end position="237"/>
    </location>
</feature>
<dbReference type="Proteomes" id="UP000515156">
    <property type="component" value="Chromosome 14"/>
</dbReference>
<keyword evidence="3" id="KW-0732">Signal</keyword>
<evidence type="ECO:0000256" key="2">
    <source>
        <dbReference type="ARBA" id="ARBA00023157"/>
    </source>
</evidence>
<evidence type="ECO:0000313" key="5">
    <source>
        <dbReference type="Proteomes" id="UP000515156"/>
    </source>
</evidence>
<dbReference type="PANTHER" id="PTHR46784:SF1">
    <property type="entry name" value="KILLER CELL LECTIN-LIKE RECEPTOR SUBFAMILY B MEMBER 1"/>
    <property type="match status" value="1"/>
</dbReference>
<sequence length="237" mass="26379">MWKLTSCLFSYHLLSEATAALGLFTPSQLLSGKSSEQHWCKSQNHSDDYLLTHTGLLPWTPIQRTCNRKQEAAQRCPRWHRIALGIGGAGHLLLLGAVIALSLRGFWYHPTGCNGEGPSINTSDLHSSQCLQNQGTHRESKNITAAVSAFTGCAGDWLHHGGKCYFFSMTLKSWSDSRDDCAKRDAQLLEIQDASELVFIHNSRKAKNRAWIGLRITAPGHQWKWVTGLAVDTVRII</sequence>
<dbReference type="InterPro" id="IPR016186">
    <property type="entry name" value="C-type_lectin-like/link_sf"/>
</dbReference>
<name>A0A6P7WR76_9AMPH</name>
<dbReference type="GO" id="GO:0009986">
    <property type="term" value="C:cell surface"/>
    <property type="evidence" value="ECO:0007669"/>
    <property type="project" value="TreeGrafter"/>
</dbReference>
<dbReference type="GO" id="GO:0042269">
    <property type="term" value="P:regulation of natural killer cell mediated cytotoxicity"/>
    <property type="evidence" value="ECO:0007669"/>
    <property type="project" value="TreeGrafter"/>
</dbReference>
<reference evidence="6" key="1">
    <citation type="submission" date="2025-08" db="UniProtKB">
        <authorList>
            <consortium name="RefSeq"/>
        </authorList>
    </citation>
    <scope>IDENTIFICATION</scope>
</reference>
<keyword evidence="1" id="KW-0812">Transmembrane</keyword>
<dbReference type="SUPFAM" id="SSF56436">
    <property type="entry name" value="C-type lectin-like"/>
    <property type="match status" value="1"/>
</dbReference>
<dbReference type="PANTHER" id="PTHR46784">
    <property type="entry name" value="KILLER CELL LECTIN-LIKE RECEPTOR SUBFAMILY B MEMBER 1"/>
    <property type="match status" value="1"/>
</dbReference>
<keyword evidence="2" id="KW-1015">Disulfide bond</keyword>
<protein>
    <submittedName>
        <fullName evidence="6">Killer cell lectin-like receptor subfamily B member 1B allele C isoform X1</fullName>
    </submittedName>
</protein>
<feature type="signal peptide" evidence="3">
    <location>
        <begin position="1"/>
        <end position="19"/>
    </location>
</feature>
<dbReference type="InterPro" id="IPR001304">
    <property type="entry name" value="C-type_lectin-like"/>
</dbReference>
<keyword evidence="1" id="KW-0472">Membrane</keyword>
<accession>A0A6P7WR76</accession>
<dbReference type="InterPro" id="IPR016187">
    <property type="entry name" value="CTDL_fold"/>
</dbReference>
<dbReference type="OrthoDB" id="9047173at2759"/>
<organism evidence="5 6">
    <name type="scientific">Microcaecilia unicolor</name>
    <dbReference type="NCBI Taxonomy" id="1415580"/>
    <lineage>
        <taxon>Eukaryota</taxon>
        <taxon>Metazoa</taxon>
        <taxon>Chordata</taxon>
        <taxon>Craniata</taxon>
        <taxon>Vertebrata</taxon>
        <taxon>Euteleostomi</taxon>
        <taxon>Amphibia</taxon>
        <taxon>Gymnophiona</taxon>
        <taxon>Siphonopidae</taxon>
        <taxon>Microcaecilia</taxon>
    </lineage>
</organism>
<dbReference type="InterPro" id="IPR051527">
    <property type="entry name" value="KLR_subfamily_B"/>
</dbReference>
<evidence type="ECO:0000256" key="1">
    <source>
        <dbReference type="ARBA" id="ARBA00022989"/>
    </source>
</evidence>
<evidence type="ECO:0000313" key="6">
    <source>
        <dbReference type="RefSeq" id="XP_030042873.1"/>
    </source>
</evidence>
<dbReference type="AlphaFoldDB" id="A0A6P7WR76"/>
<proteinExistence type="predicted"/>
<dbReference type="GeneID" id="115457558"/>
<dbReference type="InParanoid" id="A0A6P7WR76"/>
<evidence type="ECO:0000259" key="4">
    <source>
        <dbReference type="PROSITE" id="PS50041"/>
    </source>
</evidence>
<dbReference type="GO" id="GO:0005886">
    <property type="term" value="C:plasma membrane"/>
    <property type="evidence" value="ECO:0007669"/>
    <property type="project" value="TreeGrafter"/>
</dbReference>
<keyword evidence="1" id="KW-1133">Transmembrane helix</keyword>
<dbReference type="KEGG" id="muo:115457558"/>
<dbReference type="GO" id="GO:0038023">
    <property type="term" value="F:signaling receptor activity"/>
    <property type="evidence" value="ECO:0007669"/>
    <property type="project" value="TreeGrafter"/>
</dbReference>
<keyword evidence="5" id="KW-1185">Reference proteome</keyword>
<dbReference type="Gene3D" id="3.10.100.10">
    <property type="entry name" value="Mannose-Binding Protein A, subunit A"/>
    <property type="match status" value="1"/>
</dbReference>
<dbReference type="PROSITE" id="PS50041">
    <property type="entry name" value="C_TYPE_LECTIN_2"/>
    <property type="match status" value="1"/>
</dbReference>
<dbReference type="Pfam" id="PF00059">
    <property type="entry name" value="Lectin_C"/>
    <property type="match status" value="1"/>
</dbReference>
<dbReference type="RefSeq" id="XP_030042873.1">
    <property type="nucleotide sequence ID" value="XM_030187013.1"/>
</dbReference>
<feature type="domain" description="C-type lectin" evidence="4">
    <location>
        <begin position="160"/>
        <end position="232"/>
    </location>
</feature>